<keyword evidence="10" id="KW-1185">Reference proteome</keyword>
<evidence type="ECO:0000313" key="9">
    <source>
        <dbReference type="EMBL" id="KAG5419557.1"/>
    </source>
</evidence>
<evidence type="ECO:0000256" key="6">
    <source>
        <dbReference type="ARBA" id="ARBA00039017"/>
    </source>
</evidence>
<dbReference type="Gene3D" id="3.40.50.850">
    <property type="entry name" value="Isochorismatase-like"/>
    <property type="match status" value="1"/>
</dbReference>
<keyword evidence="2" id="KW-0662">Pyridine nucleotide biosynthesis</keyword>
<dbReference type="AlphaFoldDB" id="A0A8H8DBS0"/>
<evidence type="ECO:0000256" key="3">
    <source>
        <dbReference type="ARBA" id="ARBA00022723"/>
    </source>
</evidence>
<evidence type="ECO:0000256" key="2">
    <source>
        <dbReference type="ARBA" id="ARBA00022642"/>
    </source>
</evidence>
<comment type="caution">
    <text evidence="9">The sequence shown here is derived from an EMBL/GenBank/DDBJ whole genome shotgun (WGS) entry which is preliminary data.</text>
</comment>
<organism evidence="9 10">
    <name type="scientific">Candida metapsilosis</name>
    <dbReference type="NCBI Taxonomy" id="273372"/>
    <lineage>
        <taxon>Eukaryota</taxon>
        <taxon>Fungi</taxon>
        <taxon>Dikarya</taxon>
        <taxon>Ascomycota</taxon>
        <taxon>Saccharomycotina</taxon>
        <taxon>Pichiomycetes</taxon>
        <taxon>Debaryomycetaceae</taxon>
        <taxon>Candida/Lodderomyces clade</taxon>
        <taxon>Candida</taxon>
    </lineage>
</organism>
<keyword evidence="3" id="KW-0479">Metal-binding</keyword>
<evidence type="ECO:0000256" key="5">
    <source>
        <dbReference type="ARBA" id="ARBA00037900"/>
    </source>
</evidence>
<proteinExistence type="inferred from homology"/>
<evidence type="ECO:0000256" key="7">
    <source>
        <dbReference type="ARBA" id="ARBA00043224"/>
    </source>
</evidence>
<keyword evidence="4" id="KW-0378">Hydrolase</keyword>
<dbReference type="PANTHER" id="PTHR11080">
    <property type="entry name" value="PYRAZINAMIDASE/NICOTINAMIDASE"/>
    <property type="match status" value="1"/>
</dbReference>
<dbReference type="Pfam" id="PF00857">
    <property type="entry name" value="Isochorismatase"/>
    <property type="match status" value="1"/>
</dbReference>
<dbReference type="GeneID" id="93651954"/>
<dbReference type="GO" id="GO:0019363">
    <property type="term" value="P:pyridine nucleotide biosynthetic process"/>
    <property type="evidence" value="ECO:0007669"/>
    <property type="project" value="UniProtKB-KW"/>
</dbReference>
<evidence type="ECO:0000256" key="1">
    <source>
        <dbReference type="ARBA" id="ARBA00006336"/>
    </source>
</evidence>
<evidence type="ECO:0000259" key="8">
    <source>
        <dbReference type="Pfam" id="PF00857"/>
    </source>
</evidence>
<gene>
    <name evidence="9" type="ORF">I9W82_003325</name>
</gene>
<dbReference type="Proteomes" id="UP000669133">
    <property type="component" value="Unassembled WGS sequence"/>
</dbReference>
<name>A0A8H8DBS0_9ASCO</name>
<dbReference type="PANTHER" id="PTHR11080:SF2">
    <property type="entry name" value="LD05707P"/>
    <property type="match status" value="1"/>
</dbReference>
<feature type="domain" description="Isochorismatase-like" evidence="8">
    <location>
        <begin position="5"/>
        <end position="214"/>
    </location>
</feature>
<dbReference type="RefSeq" id="XP_067548673.1">
    <property type="nucleotide sequence ID" value="XM_067692278.1"/>
</dbReference>
<comment type="similarity">
    <text evidence="1">Belongs to the isochorismatase family.</text>
</comment>
<dbReference type="OrthoDB" id="3341310at2759"/>
<accession>A0A8H8DBS0</accession>
<dbReference type="GO" id="GO:0046872">
    <property type="term" value="F:metal ion binding"/>
    <property type="evidence" value="ECO:0007669"/>
    <property type="project" value="UniProtKB-KW"/>
</dbReference>
<dbReference type="InterPro" id="IPR052347">
    <property type="entry name" value="Isochorismatase_Nicotinamidase"/>
</dbReference>
<dbReference type="EC" id="3.5.1.19" evidence="6"/>
<reference evidence="9 10" key="1">
    <citation type="submission" date="2020-12" db="EMBL/GenBank/DDBJ databases">
        <title>Effect of drift, selection, and recombination on the evolution of hybrid genomes in Candida yeast pathogens.</title>
        <authorList>
            <person name="Mixao V."/>
            <person name="Ksiezopolska E."/>
            <person name="Saus E."/>
            <person name="Boekhout T."/>
            <person name="Gacser A."/>
            <person name="Gabaldon T."/>
        </authorList>
    </citation>
    <scope>NUCLEOTIDE SEQUENCE [LARGE SCALE GENOMIC DNA]</scope>
    <source>
        <strain evidence="9 10">BP57</strain>
    </source>
</reference>
<dbReference type="EMBL" id="JAEOAQ010000003">
    <property type="protein sequence ID" value="KAG5419557.1"/>
    <property type="molecule type" value="Genomic_DNA"/>
</dbReference>
<evidence type="ECO:0000313" key="10">
    <source>
        <dbReference type="Proteomes" id="UP000669133"/>
    </source>
</evidence>
<comment type="pathway">
    <text evidence="5">Cofactor biosynthesis; nicotinate biosynthesis; nicotinate from nicotinamide: step 1/1.</text>
</comment>
<sequence>MTRKALVVVDLQEDFLPPNGSLAIANGRSIVKPIIDLINPPLLNQWSLVIATQDWHPSDHTSFASQHGVKPFTELDFKHPETGEVKKQFVWPDHCVQGSAGAELESSFAKAFDGIQSVPTANVKKGYLQDREYYSCFQDTWGLHHTEVKQTLLDHQIDEVVFVGLAFDYCVMNSAIDSAKSFKTYVVKSLSKSVTPENESKVDETYKNSGVIVVNEISDIKV</sequence>
<evidence type="ECO:0000256" key="4">
    <source>
        <dbReference type="ARBA" id="ARBA00022801"/>
    </source>
</evidence>
<dbReference type="InterPro" id="IPR000868">
    <property type="entry name" value="Isochorismatase-like_dom"/>
</dbReference>
<dbReference type="InterPro" id="IPR036380">
    <property type="entry name" value="Isochorismatase-like_sf"/>
</dbReference>
<dbReference type="GO" id="GO:0008936">
    <property type="term" value="F:nicotinamidase activity"/>
    <property type="evidence" value="ECO:0007669"/>
    <property type="project" value="UniProtKB-EC"/>
</dbReference>
<protein>
    <recommendedName>
        <fullName evidence="6">nicotinamidase</fullName>
        <ecNumber evidence="6">3.5.1.19</ecNumber>
    </recommendedName>
    <alternativeName>
        <fullName evidence="7">Nicotinamide deamidase</fullName>
    </alternativeName>
</protein>
<dbReference type="SUPFAM" id="SSF52499">
    <property type="entry name" value="Isochorismatase-like hydrolases"/>
    <property type="match status" value="1"/>
</dbReference>